<accession>A0ABX3ZES6</accession>
<dbReference type="EMBL" id="NHNT01000011">
    <property type="protein sequence ID" value="OUZ38071.1"/>
    <property type="molecule type" value="Genomic_DNA"/>
</dbReference>
<reference evidence="2 3" key="1">
    <citation type="journal article" date="2017" name="Int. J. Syst. Evol. Microbiol.">
        <title>Solibacillus kalamii sp. nov., isolated from a high-efficiency particulate arrestance filter system used in the International Space Station.</title>
        <authorList>
            <person name="Checinska Sielaff A."/>
            <person name="Kumar R.M."/>
            <person name="Pal D."/>
            <person name="Mayilraj S."/>
            <person name="Venkateswaran K."/>
        </authorList>
    </citation>
    <scope>NUCLEOTIDE SEQUENCE [LARGE SCALE GENOMIC DNA]</scope>
    <source>
        <strain evidence="2 3">ISSFR-015</strain>
    </source>
</reference>
<dbReference type="SUPFAM" id="SSF51905">
    <property type="entry name" value="FAD/NAD(P)-binding domain"/>
    <property type="match status" value="1"/>
</dbReference>
<dbReference type="PANTHER" id="PTHR13847">
    <property type="entry name" value="SARCOSINE DEHYDROGENASE-RELATED"/>
    <property type="match status" value="1"/>
</dbReference>
<dbReference type="Pfam" id="PF01266">
    <property type="entry name" value="DAO"/>
    <property type="match status" value="1"/>
</dbReference>
<evidence type="ECO:0000313" key="2">
    <source>
        <dbReference type="EMBL" id="OUZ38071.1"/>
    </source>
</evidence>
<keyword evidence="3" id="KW-1185">Reference proteome</keyword>
<evidence type="ECO:0000313" key="3">
    <source>
        <dbReference type="Proteomes" id="UP000196594"/>
    </source>
</evidence>
<dbReference type="Gene3D" id="3.50.50.60">
    <property type="entry name" value="FAD/NAD(P)-binding domain"/>
    <property type="match status" value="1"/>
</dbReference>
<dbReference type="InterPro" id="IPR006076">
    <property type="entry name" value="FAD-dep_OxRdtase"/>
</dbReference>
<organism evidence="2 3">
    <name type="scientific">Solibacillus kalamii</name>
    <dbReference type="NCBI Taxonomy" id="1748298"/>
    <lineage>
        <taxon>Bacteria</taxon>
        <taxon>Bacillati</taxon>
        <taxon>Bacillota</taxon>
        <taxon>Bacilli</taxon>
        <taxon>Bacillales</taxon>
        <taxon>Caryophanaceae</taxon>
        <taxon>Solibacillus</taxon>
    </lineage>
</organism>
<evidence type="ECO:0000259" key="1">
    <source>
        <dbReference type="Pfam" id="PF01266"/>
    </source>
</evidence>
<dbReference type="Proteomes" id="UP000196594">
    <property type="component" value="Unassembled WGS sequence"/>
</dbReference>
<comment type="caution">
    <text evidence="2">The sequence shown here is derived from an EMBL/GenBank/DDBJ whole genome shotgun (WGS) entry which is preliminary data.</text>
</comment>
<proteinExistence type="predicted"/>
<protein>
    <submittedName>
        <fullName evidence="2">Amino acid oxidase</fullName>
    </submittedName>
</protein>
<dbReference type="Gene3D" id="3.30.9.10">
    <property type="entry name" value="D-Amino Acid Oxidase, subunit A, domain 2"/>
    <property type="match status" value="1"/>
</dbReference>
<dbReference type="InterPro" id="IPR036188">
    <property type="entry name" value="FAD/NAD-bd_sf"/>
</dbReference>
<sequence length="403" mass="45467">MELHNGLLFWPTTLVKEPHTNPPIKPHYDAIIVGAGMSGILTAKALIDEGLSVAVIERNELGSGSTSANTGLLQYSNDIQLHELCDLIGEEDAVRFYKLCLEAVDQLEKTAQPLKDQADFTRRPSICFASEKKDVSKLEQECEILVKHGFSAEFWNELVVEKRLPFKAPAALYTNNDAEMNPYKFVVSLTEQLIAKGLDLFENTYANIIEDKGNDIILHTMNGIFKTSRIIYTTGYDRLPYGKMKGADINRSYAIVTEQKPTFESWYENALIWETARPYLYMRKTVDHRIIIGGLDEKKANPAKHESKVEAMANMLLDKLHELIPGESFHAPYKYCASFGESLDHLPFIGQHPEQPNHYYLLGFGGNGTVYSMLGSQIIADLIMNRPNDDARLVTLDRKYGIK</sequence>
<name>A0ABX3ZES6_9BACL</name>
<dbReference type="PANTHER" id="PTHR13847:SF201">
    <property type="entry name" value="PUTATIBE OXIDOREDUCTASE"/>
    <property type="match status" value="1"/>
</dbReference>
<feature type="domain" description="FAD dependent oxidoreductase" evidence="1">
    <location>
        <begin position="29"/>
        <end position="382"/>
    </location>
</feature>
<gene>
    <name evidence="2" type="ORF">CBM15_14910</name>
</gene>
<dbReference type="RefSeq" id="WP_087618117.1">
    <property type="nucleotide sequence ID" value="NZ_JAFBEY010000008.1"/>
</dbReference>